<dbReference type="AlphaFoldDB" id="A0A1I5GY08"/>
<dbReference type="Proteomes" id="UP000199236">
    <property type="component" value="Unassembled WGS sequence"/>
</dbReference>
<dbReference type="Gene3D" id="1.10.10.10">
    <property type="entry name" value="Winged helix-like DNA-binding domain superfamily/Winged helix DNA-binding domain"/>
    <property type="match status" value="1"/>
</dbReference>
<dbReference type="InterPro" id="IPR019885">
    <property type="entry name" value="Tscrpt_reg_HTH_AsnC-type_CS"/>
</dbReference>
<protein>
    <submittedName>
        <fullName evidence="5">DNA-binding transcriptional regulator, Lrp family</fullName>
    </submittedName>
</protein>
<dbReference type="SUPFAM" id="SSF46785">
    <property type="entry name" value="Winged helix' DNA-binding domain"/>
    <property type="match status" value="1"/>
</dbReference>
<keyword evidence="6" id="KW-1185">Reference proteome</keyword>
<dbReference type="Pfam" id="PF01037">
    <property type="entry name" value="AsnC_trans_reg"/>
    <property type="match status" value="1"/>
</dbReference>
<dbReference type="Gene3D" id="3.30.70.920">
    <property type="match status" value="1"/>
</dbReference>
<proteinExistence type="predicted"/>
<dbReference type="PROSITE" id="PS00519">
    <property type="entry name" value="HTH_ASNC_1"/>
    <property type="match status" value="1"/>
</dbReference>
<dbReference type="EMBL" id="FOVR01000005">
    <property type="protein sequence ID" value="SFO40471.1"/>
    <property type="molecule type" value="Genomic_DNA"/>
</dbReference>
<evidence type="ECO:0000256" key="3">
    <source>
        <dbReference type="ARBA" id="ARBA00023163"/>
    </source>
</evidence>
<reference evidence="5 6" key="1">
    <citation type="submission" date="2016-10" db="EMBL/GenBank/DDBJ databases">
        <authorList>
            <person name="de Groot N.N."/>
        </authorList>
    </citation>
    <scope>NUCLEOTIDE SEQUENCE [LARGE SCALE GENOMIC DNA]</scope>
    <source>
        <strain evidence="5 6">CGMCC 1.9157</strain>
    </source>
</reference>
<dbReference type="InterPro" id="IPR011991">
    <property type="entry name" value="ArsR-like_HTH"/>
</dbReference>
<accession>A0A1I5GY08</accession>
<evidence type="ECO:0000313" key="6">
    <source>
        <dbReference type="Proteomes" id="UP000199236"/>
    </source>
</evidence>
<dbReference type="GO" id="GO:0043565">
    <property type="term" value="F:sequence-specific DNA binding"/>
    <property type="evidence" value="ECO:0007669"/>
    <property type="project" value="InterPro"/>
</dbReference>
<dbReference type="PANTHER" id="PTHR30154">
    <property type="entry name" value="LEUCINE-RESPONSIVE REGULATORY PROTEIN"/>
    <property type="match status" value="1"/>
</dbReference>
<gene>
    <name evidence="5" type="ORF">SAMN04488056_105229</name>
</gene>
<dbReference type="SUPFAM" id="SSF54909">
    <property type="entry name" value="Dimeric alpha+beta barrel"/>
    <property type="match status" value="1"/>
</dbReference>
<dbReference type="GO" id="GO:0043200">
    <property type="term" value="P:response to amino acid"/>
    <property type="evidence" value="ECO:0007669"/>
    <property type="project" value="TreeGrafter"/>
</dbReference>
<evidence type="ECO:0000256" key="1">
    <source>
        <dbReference type="ARBA" id="ARBA00023015"/>
    </source>
</evidence>
<dbReference type="CDD" id="cd00090">
    <property type="entry name" value="HTH_ARSR"/>
    <property type="match status" value="1"/>
</dbReference>
<organism evidence="5 6">
    <name type="scientific">Cohaesibacter marisflavi</name>
    <dbReference type="NCBI Taxonomy" id="655353"/>
    <lineage>
        <taxon>Bacteria</taxon>
        <taxon>Pseudomonadati</taxon>
        <taxon>Pseudomonadota</taxon>
        <taxon>Alphaproteobacteria</taxon>
        <taxon>Hyphomicrobiales</taxon>
        <taxon>Cohaesibacteraceae</taxon>
    </lineage>
</organism>
<dbReference type="InterPro" id="IPR000485">
    <property type="entry name" value="AsnC-type_HTH_dom"/>
</dbReference>
<name>A0A1I5GY08_9HYPH</name>
<keyword evidence="1" id="KW-0805">Transcription regulation</keyword>
<evidence type="ECO:0000256" key="2">
    <source>
        <dbReference type="ARBA" id="ARBA00023125"/>
    </source>
</evidence>
<keyword evidence="2 5" id="KW-0238">DNA-binding</keyword>
<evidence type="ECO:0000259" key="4">
    <source>
        <dbReference type="PROSITE" id="PS50956"/>
    </source>
</evidence>
<dbReference type="SMART" id="SM00344">
    <property type="entry name" value="HTH_ASNC"/>
    <property type="match status" value="1"/>
</dbReference>
<dbReference type="PRINTS" id="PR00033">
    <property type="entry name" value="HTHASNC"/>
</dbReference>
<dbReference type="GO" id="GO:0006355">
    <property type="term" value="P:regulation of DNA-templated transcription"/>
    <property type="evidence" value="ECO:0007669"/>
    <property type="project" value="UniProtKB-ARBA"/>
</dbReference>
<dbReference type="Pfam" id="PF13412">
    <property type="entry name" value="HTH_24"/>
    <property type="match status" value="1"/>
</dbReference>
<dbReference type="InterPro" id="IPR011008">
    <property type="entry name" value="Dimeric_a/b-barrel"/>
</dbReference>
<dbReference type="PROSITE" id="PS50956">
    <property type="entry name" value="HTH_ASNC_2"/>
    <property type="match status" value="1"/>
</dbReference>
<evidence type="ECO:0000313" key="5">
    <source>
        <dbReference type="EMBL" id="SFO40471.1"/>
    </source>
</evidence>
<sequence length="163" mass="18318">MPRKSSKLDRIDLHILDELQKNARITNKALSEIVGLSPSPCLQRVKRLEDIGLISGYLGLINLEALCRHVTVIATITIRDHDHSIFSTFEKAIAELPDVVECLKMSGSFDYLVRFVCTDIQRYHAVTEDLLVQVGGKMQIASHVVLDQTKQYHGVDLEELVHG</sequence>
<dbReference type="InterPro" id="IPR019888">
    <property type="entry name" value="Tscrpt_reg_AsnC-like"/>
</dbReference>
<dbReference type="GO" id="GO:0005829">
    <property type="term" value="C:cytosol"/>
    <property type="evidence" value="ECO:0007669"/>
    <property type="project" value="TreeGrafter"/>
</dbReference>
<dbReference type="InterPro" id="IPR036388">
    <property type="entry name" value="WH-like_DNA-bd_sf"/>
</dbReference>
<dbReference type="PANTHER" id="PTHR30154:SF34">
    <property type="entry name" value="TRANSCRIPTIONAL REGULATOR AZLB"/>
    <property type="match status" value="1"/>
</dbReference>
<dbReference type="OrthoDB" id="9803143at2"/>
<keyword evidence="3" id="KW-0804">Transcription</keyword>
<feature type="domain" description="HTH asnC-type" evidence="4">
    <location>
        <begin position="8"/>
        <end position="69"/>
    </location>
</feature>
<dbReference type="InterPro" id="IPR019887">
    <property type="entry name" value="Tscrpt_reg_AsnC/Lrp_C"/>
</dbReference>
<dbReference type="RefSeq" id="WP_090072607.1">
    <property type="nucleotide sequence ID" value="NZ_FOVR01000005.1"/>
</dbReference>
<dbReference type="InterPro" id="IPR036390">
    <property type="entry name" value="WH_DNA-bd_sf"/>
</dbReference>
<dbReference type="STRING" id="655353.SAMN04488056_105229"/>